<dbReference type="PANTHER" id="PTHR34001:SF3">
    <property type="entry name" value="BLL7405 PROTEIN"/>
    <property type="match status" value="1"/>
</dbReference>
<evidence type="ECO:0000313" key="8">
    <source>
        <dbReference type="EMBL" id="MBT1157688.1"/>
    </source>
</evidence>
<keyword evidence="4" id="KW-0998">Cell outer membrane</keyword>
<accession>A0A9X1ADB4</accession>
<name>A0A9X1ADB4_9HYPH</name>
<evidence type="ECO:0000256" key="6">
    <source>
        <dbReference type="SAM" id="SignalP"/>
    </source>
</evidence>
<dbReference type="Pfam" id="PF13505">
    <property type="entry name" value="OMP_b-brl"/>
    <property type="match status" value="1"/>
</dbReference>
<dbReference type="InterPro" id="IPR011250">
    <property type="entry name" value="OMP/PagP_B-barrel"/>
</dbReference>
<evidence type="ECO:0000313" key="9">
    <source>
        <dbReference type="Proteomes" id="UP001138921"/>
    </source>
</evidence>
<feature type="signal peptide" evidence="6">
    <location>
        <begin position="1"/>
        <end position="30"/>
    </location>
</feature>
<keyword evidence="2 6" id="KW-0732">Signal</keyword>
<feature type="chain" id="PRO_5040857724" evidence="6">
    <location>
        <begin position="31"/>
        <end position="266"/>
    </location>
</feature>
<dbReference type="AlphaFoldDB" id="A0A9X1ADB4"/>
<comment type="caution">
    <text evidence="8">The sequence shown here is derived from an EMBL/GenBank/DDBJ whole genome shotgun (WGS) entry which is preliminary data.</text>
</comment>
<feature type="domain" description="Outer membrane protein beta-barrel" evidence="7">
    <location>
        <begin position="20"/>
        <end position="266"/>
    </location>
</feature>
<organism evidence="8 9">
    <name type="scientific">Aminobacter anthyllidis</name>
    <dbReference type="NCBI Taxonomy" id="1035067"/>
    <lineage>
        <taxon>Bacteria</taxon>
        <taxon>Pseudomonadati</taxon>
        <taxon>Pseudomonadota</taxon>
        <taxon>Alphaproteobacteria</taxon>
        <taxon>Hyphomicrobiales</taxon>
        <taxon>Phyllobacteriaceae</taxon>
        <taxon>Aminobacter</taxon>
    </lineage>
</organism>
<dbReference type="PANTHER" id="PTHR34001">
    <property type="entry name" value="BLL7405 PROTEIN"/>
    <property type="match status" value="1"/>
</dbReference>
<dbReference type="Proteomes" id="UP001138921">
    <property type="component" value="Unassembled WGS sequence"/>
</dbReference>
<evidence type="ECO:0000256" key="1">
    <source>
        <dbReference type="ARBA" id="ARBA00004442"/>
    </source>
</evidence>
<dbReference type="EMBL" id="JAFLWW010000005">
    <property type="protein sequence ID" value="MBT1157688.1"/>
    <property type="molecule type" value="Genomic_DNA"/>
</dbReference>
<comment type="subcellular location">
    <subcellularLocation>
        <location evidence="1">Cell outer membrane</location>
    </subcellularLocation>
</comment>
<keyword evidence="9" id="KW-1185">Reference proteome</keyword>
<evidence type="ECO:0000259" key="7">
    <source>
        <dbReference type="Pfam" id="PF13505"/>
    </source>
</evidence>
<keyword evidence="3" id="KW-0472">Membrane</keyword>
<evidence type="ECO:0000256" key="2">
    <source>
        <dbReference type="ARBA" id="ARBA00022729"/>
    </source>
</evidence>
<dbReference type="Gene3D" id="2.40.160.20">
    <property type="match status" value="1"/>
</dbReference>
<evidence type="ECO:0000256" key="5">
    <source>
        <dbReference type="ARBA" id="ARBA00038306"/>
    </source>
</evidence>
<dbReference type="InterPro" id="IPR051692">
    <property type="entry name" value="OMP-like"/>
</dbReference>
<evidence type="ECO:0000256" key="3">
    <source>
        <dbReference type="ARBA" id="ARBA00023136"/>
    </source>
</evidence>
<comment type="similarity">
    <text evidence="5">Belongs to the Omp25/RopB family.</text>
</comment>
<reference evidence="8" key="2">
    <citation type="submission" date="2021-03" db="EMBL/GenBank/DDBJ databases">
        <authorList>
            <person name="Artuso I."/>
            <person name="Turrini P."/>
            <person name="Pirolo M."/>
            <person name="Lugli G.A."/>
            <person name="Ventura M."/>
            <person name="Visca P."/>
        </authorList>
    </citation>
    <scope>NUCLEOTIDE SEQUENCE</scope>
    <source>
        <strain evidence="8">LMG 26462</strain>
    </source>
</reference>
<dbReference type="GO" id="GO:0009279">
    <property type="term" value="C:cell outer membrane"/>
    <property type="evidence" value="ECO:0007669"/>
    <property type="project" value="UniProtKB-SubCell"/>
</dbReference>
<protein>
    <submittedName>
        <fullName evidence="8">Porin family protein</fullName>
    </submittedName>
</protein>
<evidence type="ECO:0000256" key="4">
    <source>
        <dbReference type="ARBA" id="ARBA00023237"/>
    </source>
</evidence>
<gene>
    <name evidence="8" type="ORF">J1C56_19010</name>
</gene>
<proteinExistence type="inferred from homology"/>
<dbReference type="InterPro" id="IPR027385">
    <property type="entry name" value="Beta-barrel_OMP"/>
</dbReference>
<sequence length="266" mass="28599">MRISGLPVNDFLTIAAIHSAVFLGTVAAHAADLAVEPAPVAERFAYDWSGLYIGVHGGIGGGTFKHAFDHTASPLDEIGDNRLTEDVTAFGAFGGVQVGYNHQLGPNWVAGVEADLSASGIKAKDSRSYNWIDLGEFGNRDVETKIAWFGTLRGRLGYAMDNFLIYGTGGAAYGSIKTSAVDNEYWDEGASGNSRSHSFSNTKLGWTAGAGFEYGLTENITLKTEYLYVDLGSIETSGDNDFHRNNGRTSVDTAFHTLKTGLNYRF</sequence>
<dbReference type="SUPFAM" id="SSF56925">
    <property type="entry name" value="OMPA-like"/>
    <property type="match status" value="1"/>
</dbReference>
<reference evidence="8" key="1">
    <citation type="journal article" date="2021" name="Microorganisms">
        <title>Phylogenomic Reconstruction and Metabolic Potential of the Genus Aminobacter.</title>
        <authorList>
            <person name="Artuso I."/>
            <person name="Turrini P."/>
            <person name="Pirolo M."/>
            <person name="Lugli G.A."/>
            <person name="Ventura M."/>
            <person name="Visca P."/>
        </authorList>
    </citation>
    <scope>NUCLEOTIDE SEQUENCE</scope>
    <source>
        <strain evidence="8">LMG 26462</strain>
    </source>
</reference>